<evidence type="ECO:0000313" key="2">
    <source>
        <dbReference type="EMBL" id="KTD09444.1"/>
    </source>
</evidence>
<accession>A0A0W0UNH7</accession>
<evidence type="ECO:0000313" key="3">
    <source>
        <dbReference type="Proteomes" id="UP000054715"/>
    </source>
</evidence>
<dbReference type="RefSeq" id="WP_058448834.1">
    <property type="nucleotide sequence ID" value="NZ_CAAAJF010000006.1"/>
</dbReference>
<dbReference type="OrthoDB" id="5653973at2"/>
<proteinExistence type="predicted"/>
<reference evidence="2 3" key="1">
    <citation type="submission" date="2015-11" db="EMBL/GenBank/DDBJ databases">
        <title>Genomic analysis of 38 Legionella species identifies large and diverse effector repertoires.</title>
        <authorList>
            <person name="Burstein D."/>
            <person name="Amaro F."/>
            <person name="Zusman T."/>
            <person name="Lifshitz Z."/>
            <person name="Cohen O."/>
            <person name="Gilbert J.A."/>
            <person name="Pupko T."/>
            <person name="Shuman H.A."/>
            <person name="Segal G."/>
        </authorList>
    </citation>
    <scope>NUCLEOTIDE SEQUENCE [LARGE SCALE GENOMIC DNA]</scope>
    <source>
        <strain evidence="2 3">JA-26-G1-E2</strain>
    </source>
</reference>
<feature type="region of interest" description="Disordered" evidence="1">
    <location>
        <begin position="508"/>
        <end position="535"/>
    </location>
</feature>
<dbReference type="PATRIC" id="fig|455.5.peg.845"/>
<dbReference type="STRING" id="455.Ljam_0794"/>
<feature type="compositionally biased region" description="Polar residues" evidence="1">
    <location>
        <begin position="523"/>
        <end position="535"/>
    </location>
</feature>
<dbReference type="AlphaFoldDB" id="A0A0W0UNH7"/>
<evidence type="ECO:0000256" key="1">
    <source>
        <dbReference type="SAM" id="MobiDB-lite"/>
    </source>
</evidence>
<protein>
    <submittedName>
        <fullName evidence="2">Uncharacterized protein</fullName>
    </submittedName>
</protein>
<gene>
    <name evidence="2" type="ORF">Ljam_0794</name>
</gene>
<dbReference type="Gene3D" id="3.60.10.10">
    <property type="entry name" value="Endonuclease/exonuclease/phosphatase"/>
    <property type="match status" value="1"/>
</dbReference>
<sequence>MARQIKVTPNSTLNLHSDHHPQLFGKTLIWNLDKENGPAKTGKNLTQGLEMEAFAIAQKINEGKIDSGMLQEMPHGEQHKFIAAIEKYLDPKQKLEMSYAQNGEHKFGNLTFSCQNSATPGASSTEDIQLKAAVSKLQQKYDSDPATRGQVLFSVGVGPDGKKQLLANIHAESDKADYKKKNGVQIKRLNLEEVMNDVNTVSKKHQIGFVVGGDMNAGTQKLPLDLGFAANPNHPDFRYQHSDKTTFKKDGTPIAVDAVISTDKKTPLKTLADMNNCNKDFVEKFDAEKKRIEKSSQELSTTSEAQLSSNIAASKDFNNAKLQTGHYPLSPRKNESANYTTKLTFQDANQARQFTNLVMINDRRNLFQNEKDVYLTTDALSKITAVNLSVSKLSPPPKLSSEGLIDLQKACREKAQLFTDAQVKSPSVSHQPTSIRQDTRGVVDYSMQLTFASREEARAFSDAMGYQNKTKLFQQGTKVYIAKDIETDFLNKVSKKENTADFKARFKQTTHQEASPSIEKEQINSIQATIKNPHS</sequence>
<dbReference type="Proteomes" id="UP000054715">
    <property type="component" value="Unassembled WGS sequence"/>
</dbReference>
<dbReference type="EMBL" id="LNYG01000012">
    <property type="protein sequence ID" value="KTD09444.1"/>
    <property type="molecule type" value="Genomic_DNA"/>
</dbReference>
<dbReference type="InterPro" id="IPR036691">
    <property type="entry name" value="Endo/exonu/phosph_ase_sf"/>
</dbReference>
<comment type="caution">
    <text evidence="2">The sequence shown here is derived from an EMBL/GenBank/DDBJ whole genome shotgun (WGS) entry which is preliminary data.</text>
</comment>
<name>A0A0W0UNH7_9GAMM</name>
<organism evidence="2 3">
    <name type="scientific">Legionella jamestowniensis</name>
    <dbReference type="NCBI Taxonomy" id="455"/>
    <lineage>
        <taxon>Bacteria</taxon>
        <taxon>Pseudomonadati</taxon>
        <taxon>Pseudomonadota</taxon>
        <taxon>Gammaproteobacteria</taxon>
        <taxon>Legionellales</taxon>
        <taxon>Legionellaceae</taxon>
        <taxon>Legionella</taxon>
    </lineage>
</organism>